<dbReference type="Proteomes" id="UP000746741">
    <property type="component" value="Unassembled WGS sequence"/>
</dbReference>
<evidence type="ECO:0000256" key="3">
    <source>
        <dbReference type="SAM" id="MobiDB-lite"/>
    </source>
</evidence>
<dbReference type="InterPro" id="IPR011049">
    <property type="entry name" value="Serralysin-like_metalloprot_C"/>
</dbReference>
<accession>A0A9X9WH78</accession>
<dbReference type="InterPro" id="IPR001343">
    <property type="entry name" value="Hemolysn_Ca-bd"/>
</dbReference>
<evidence type="ECO:0000256" key="2">
    <source>
        <dbReference type="ARBA" id="ARBA00022525"/>
    </source>
</evidence>
<reference evidence="5 6" key="2">
    <citation type="submission" date="2020-02" db="EMBL/GenBank/DDBJ databases">
        <authorList>
            <person name="Sun Q."/>
            <person name="Inoue M."/>
        </authorList>
    </citation>
    <scope>NUCLEOTIDE SEQUENCE [LARGE SCALE GENOMIC DNA]</scope>
    <source>
        <strain evidence="5 6">KCTC 22478</strain>
    </source>
</reference>
<sequence>MANYLFTDVAGASLVFDPTQDFLVFPAGYPAASLSFLVAGADLLVSSGGMTVRLLNLALGGAGLTGADLVFQDGSILVLDSTGSSLRTGTVQGDWIGIDRGGNDTVAAGAGDDLIQAGSALTASDSVDGGDGTGDVLALGGTVSLTLGPGTVQRVERFEIGAGDVSLVLDAATVATATPAEGAVFTVDASAQPLGSRLVLDGSAAAASMALLGGAGDDLLTGGAAGDSLDGGAGDDTLSGGGGADTIAGGLGADVLSGGVGEDLFLFDTAGALSPPATPDLILDVQGAGQAGGDRIALPSMFTIGLLTAFHVTAVDFAFEGYAESGEQFPAVWIGDGIADIVWRVVEGQAWRFELWVDANDNGRFDPTDLFLRIALAEGETASLLSPEDFATQFGGFVGGPDGDVLEGLGWTDDIMWGEGGDDSLSGGGGVDVLFGGTGNDTLLGGDFSDELHGDAGSDFLDGGDGWDTLFAADPWAPETESPDDRNTLIGGAGFDMLFGGAGRDTLLGGTEDDLLWGDAGDDWLEGGEDADLLYGWDGADRLDGGAGADTLLGGLGADVMIGGAGADLFVVDLSTKDLAESTGAAADWIQDFQPGEGDILSLGLVGGMVGGAYGPGPLAWRGTLAARDLSSGPGYGNALPGAGVGPGYYQAWWQPAVQGGQAAGGWFVIDLDQDLVLDIDDAVIRLGSPGAWGAVALDPAAFAEGTFRVLVGTVAADTLVAAESGQEAFGLGGADSLVGGASTDRLLGGVGNDTLIGLGGADQLWGGAGNDWIEGGEGDDEVFVEGPGIEEVDGFLARNTVIGGAGNDSLWGADGRESLDGGDGDDWLYGGIGLDTLRGGDGADTIIGGDGADLIEGGAGADSIDAGAGDDTVAYDPLDTFLDGGDDTDLLVVTAPVTVTLDSQIDQVAGGGITRGFEGVDASAVALAVTLLGTSGRNRLIGGAGDDRLEGKDGADTLIGGAGGDTLLGGAGDDVIDGGPGADLLDGGTGNDLLTYAGAVGPVAVQLFAGTAWDGAAWDTVAGFETLRGSAFGDSLDGTQRDDRIEGGAGNDTIIAFGGNDTVVGGDGEDRLVGGPGNDSVMGDAGNDKLEGAEGNDTLDGGAGADTMTGFTGDDVYRVDSDLDRVVELPNQGIDTVHATVGHFLGPDVEWLVLADGTGDIFGVGNPLANGIQGNEGRNRLIGHGGDDTIRGGGGNDRIEGRDDNDRLYGDAGTDVILGGTGADIVDGGLGSDTLYGEDGNDSLFGGTDSITDVLYGGNGNDWLDGGLGYDIMYGGPGNDVYVASQQVEAIFENPGEGWDAVIALGGSGFVLPDNLEELFISGPITGTGNALSNRITGSAGAERLLGKDGNDTITGGGGNDLMWGEGGADTFVFGAHSGVDAIRDFTPGQDRILLQGLPFANFSAVMAATRDAAGGAIIDFSPEDSVQLTGVSKAALLAGDFVFLA</sequence>
<comment type="caution">
    <text evidence="4">The sequence shown here is derived from an EMBL/GenBank/DDBJ whole genome shotgun (WGS) entry which is preliminary data.</text>
</comment>
<dbReference type="InterPro" id="IPR050557">
    <property type="entry name" value="RTX_toxin/Mannuronan_C5-epim"/>
</dbReference>
<dbReference type="InterPro" id="IPR018511">
    <property type="entry name" value="Hemolysin-typ_Ca-bd_CS"/>
</dbReference>
<evidence type="ECO:0008006" key="8">
    <source>
        <dbReference type="Google" id="ProtNLM"/>
    </source>
</evidence>
<feature type="region of interest" description="Disordered" evidence="3">
    <location>
        <begin position="1068"/>
        <end position="1089"/>
    </location>
</feature>
<gene>
    <name evidence="5" type="ORF">GWK15_09205</name>
    <name evidence="4" type="ORF">GXW75_10540</name>
</gene>
<keyword evidence="2" id="KW-0964">Secreted</keyword>
<evidence type="ECO:0000313" key="4">
    <source>
        <dbReference type="EMBL" id="MBR0659688.1"/>
    </source>
</evidence>
<dbReference type="Pfam" id="PF00353">
    <property type="entry name" value="HemolysinCabind"/>
    <property type="match status" value="17"/>
</dbReference>
<keyword evidence="6" id="KW-1185">Reference proteome</keyword>
<name>A0A9X9WH78_9PROT</name>
<protein>
    <recommendedName>
        <fullName evidence="8">Calcium-binding protein</fullName>
    </recommendedName>
</protein>
<dbReference type="RefSeq" id="WP_168040990.1">
    <property type="nucleotide sequence ID" value="NZ_JAAEDK010000020.1"/>
</dbReference>
<evidence type="ECO:0000256" key="1">
    <source>
        <dbReference type="ARBA" id="ARBA00004613"/>
    </source>
</evidence>
<reference evidence="4" key="1">
    <citation type="submission" date="2020-01" db="EMBL/GenBank/DDBJ databases">
        <authorList>
            <person name="Rat A."/>
        </authorList>
    </citation>
    <scope>NUCLEOTIDE SEQUENCE</scope>
    <source>
        <strain evidence="4">LMG 31161</strain>
    </source>
</reference>
<dbReference type="GO" id="GO:0005509">
    <property type="term" value="F:calcium ion binding"/>
    <property type="evidence" value="ECO:0007669"/>
    <property type="project" value="InterPro"/>
</dbReference>
<dbReference type="PANTHER" id="PTHR38340">
    <property type="entry name" value="S-LAYER PROTEIN"/>
    <property type="match status" value="1"/>
</dbReference>
<proteinExistence type="predicted"/>
<comment type="subcellular location">
    <subcellularLocation>
        <location evidence="1">Secreted</location>
    </subcellularLocation>
</comment>
<dbReference type="EMBL" id="JAAEDK010000020">
    <property type="protein sequence ID" value="MBR0659688.1"/>
    <property type="molecule type" value="Genomic_DNA"/>
</dbReference>
<dbReference type="Proteomes" id="UP001138708">
    <property type="component" value="Unassembled WGS sequence"/>
</dbReference>
<dbReference type="PANTHER" id="PTHR38340:SF1">
    <property type="entry name" value="S-LAYER PROTEIN"/>
    <property type="match status" value="1"/>
</dbReference>
<dbReference type="Gene3D" id="2.150.10.10">
    <property type="entry name" value="Serralysin-like metalloprotease, C-terminal"/>
    <property type="match status" value="11"/>
</dbReference>
<dbReference type="SUPFAM" id="SSF51120">
    <property type="entry name" value="beta-Roll"/>
    <property type="match status" value="9"/>
</dbReference>
<evidence type="ECO:0000313" key="6">
    <source>
        <dbReference type="Proteomes" id="UP000746741"/>
    </source>
</evidence>
<organism evidence="4 7">
    <name type="scientific">Neoroseomonas oryzicola</name>
    <dbReference type="NCBI Taxonomy" id="535904"/>
    <lineage>
        <taxon>Bacteria</taxon>
        <taxon>Pseudomonadati</taxon>
        <taxon>Pseudomonadota</taxon>
        <taxon>Alphaproteobacteria</taxon>
        <taxon>Acetobacterales</taxon>
        <taxon>Acetobacteraceae</taxon>
        <taxon>Neoroseomonas</taxon>
    </lineage>
</organism>
<dbReference type="PRINTS" id="PR00313">
    <property type="entry name" value="CABNDNGRPT"/>
</dbReference>
<dbReference type="GO" id="GO:0005576">
    <property type="term" value="C:extracellular region"/>
    <property type="evidence" value="ECO:0007669"/>
    <property type="project" value="UniProtKB-SubCell"/>
</dbReference>
<dbReference type="EMBL" id="JAAVUP010000002">
    <property type="protein sequence ID" value="NKE17118.1"/>
    <property type="molecule type" value="Genomic_DNA"/>
</dbReference>
<dbReference type="PROSITE" id="PS00330">
    <property type="entry name" value="HEMOLYSIN_CALCIUM"/>
    <property type="match status" value="15"/>
</dbReference>
<reference evidence="4" key="3">
    <citation type="journal article" date="2021" name="Syst. Appl. Microbiol.">
        <title>Roseomonas hellenica sp. nov., isolated from roots of wild-growing Alkanna tinctoria.</title>
        <authorList>
            <person name="Rat A."/>
            <person name="Naranjo H.D."/>
            <person name="Lebbe L."/>
            <person name="Cnockaert M."/>
            <person name="Krigas N."/>
            <person name="Grigoriadou K."/>
            <person name="Maloupa E."/>
            <person name="Willems A."/>
        </authorList>
    </citation>
    <scope>NUCLEOTIDE SEQUENCE</scope>
    <source>
        <strain evidence="4">LMG 31161</strain>
    </source>
</reference>
<evidence type="ECO:0000313" key="5">
    <source>
        <dbReference type="EMBL" id="NKE17118.1"/>
    </source>
</evidence>
<evidence type="ECO:0000313" key="7">
    <source>
        <dbReference type="Proteomes" id="UP001138708"/>
    </source>
</evidence>